<comment type="similarity">
    <text evidence="3 15">Belongs to the peptidase M49 family.</text>
</comment>
<dbReference type="GO" id="GO:0008235">
    <property type="term" value="F:metalloexopeptidase activity"/>
    <property type="evidence" value="ECO:0007669"/>
    <property type="project" value="InterPro"/>
</dbReference>
<evidence type="ECO:0000313" key="18">
    <source>
        <dbReference type="EMBL" id="KAK9815829.1"/>
    </source>
</evidence>
<dbReference type="AlphaFoldDB" id="A0AAW1Q1K8"/>
<dbReference type="EC" id="3.4.14.4" evidence="4 15"/>
<dbReference type="Pfam" id="PF03571">
    <property type="entry name" value="Peptidase_M49"/>
    <property type="match status" value="1"/>
</dbReference>
<evidence type="ECO:0000256" key="12">
    <source>
        <dbReference type="ARBA" id="ARBA00023049"/>
    </source>
</evidence>
<accession>A0AAW1Q1K8</accession>
<comment type="subcellular location">
    <subcellularLocation>
        <location evidence="2">Cytoplasm</location>
    </subcellularLocation>
</comment>
<evidence type="ECO:0000256" key="5">
    <source>
        <dbReference type="ARBA" id="ARBA00014713"/>
    </source>
</evidence>
<feature type="binding site" evidence="17">
    <location>
        <position position="457"/>
    </location>
    <ligand>
        <name>Zn(2+)</name>
        <dbReference type="ChEBI" id="CHEBI:29105"/>
        <note>catalytic</note>
    </ligand>
</feature>
<evidence type="ECO:0000256" key="11">
    <source>
        <dbReference type="ARBA" id="ARBA00022833"/>
    </source>
</evidence>
<evidence type="ECO:0000256" key="17">
    <source>
        <dbReference type="PIRSR" id="PIRSR007828-2"/>
    </source>
</evidence>
<dbReference type="PANTHER" id="PTHR23422">
    <property type="entry name" value="DIPEPTIDYL PEPTIDASE III-RELATED"/>
    <property type="match status" value="1"/>
</dbReference>
<feature type="active site" evidence="16">
    <location>
        <position position="453"/>
    </location>
</feature>
<protein>
    <recommendedName>
        <fullName evidence="5 15">Dipeptidyl peptidase 3</fullName>
        <ecNumber evidence="4 15">3.4.14.4</ecNumber>
    </recommendedName>
    <alternativeName>
        <fullName evidence="13 15">Dipeptidyl aminopeptidase III</fullName>
    </alternativeName>
    <alternativeName>
        <fullName evidence="14 15">Dipeptidyl peptidase III</fullName>
    </alternativeName>
</protein>
<organism evidence="18 19">
    <name type="scientific">[Myrmecia] bisecta</name>
    <dbReference type="NCBI Taxonomy" id="41462"/>
    <lineage>
        <taxon>Eukaryota</taxon>
        <taxon>Viridiplantae</taxon>
        <taxon>Chlorophyta</taxon>
        <taxon>core chlorophytes</taxon>
        <taxon>Trebouxiophyceae</taxon>
        <taxon>Trebouxiales</taxon>
        <taxon>Trebouxiaceae</taxon>
        <taxon>Myrmecia</taxon>
    </lineage>
</organism>
<dbReference type="InterPro" id="IPR005317">
    <property type="entry name" value="Dipeptidyl-peptase3"/>
</dbReference>
<evidence type="ECO:0000256" key="1">
    <source>
        <dbReference type="ARBA" id="ARBA00001336"/>
    </source>
</evidence>
<keyword evidence="7 15" id="KW-0963">Cytoplasm</keyword>
<dbReference type="EMBL" id="JALJOR010000006">
    <property type="protein sequence ID" value="KAK9815829.1"/>
    <property type="molecule type" value="Genomic_DNA"/>
</dbReference>
<dbReference type="PANTHER" id="PTHR23422:SF11">
    <property type="entry name" value="DIPEPTIDYL PEPTIDASE 3"/>
    <property type="match status" value="1"/>
</dbReference>
<gene>
    <name evidence="18" type="ORF">WJX72_010388</name>
</gene>
<evidence type="ECO:0000256" key="10">
    <source>
        <dbReference type="ARBA" id="ARBA00022801"/>
    </source>
</evidence>
<reference evidence="18 19" key="1">
    <citation type="journal article" date="2024" name="Nat. Commun.">
        <title>Phylogenomics reveals the evolutionary origins of lichenization in chlorophyte algae.</title>
        <authorList>
            <person name="Puginier C."/>
            <person name="Libourel C."/>
            <person name="Otte J."/>
            <person name="Skaloud P."/>
            <person name="Haon M."/>
            <person name="Grisel S."/>
            <person name="Petersen M."/>
            <person name="Berrin J.G."/>
            <person name="Delaux P.M."/>
            <person name="Dal Grande F."/>
            <person name="Keller J."/>
        </authorList>
    </citation>
    <scope>NUCLEOTIDE SEQUENCE [LARGE SCALE GENOMIC DNA]</scope>
    <source>
        <strain evidence="18 19">SAG 2043</strain>
    </source>
</reference>
<dbReference type="GO" id="GO:0005737">
    <property type="term" value="C:cytoplasm"/>
    <property type="evidence" value="ECO:0007669"/>
    <property type="project" value="UniProtKB-SubCell"/>
</dbReference>
<keyword evidence="10 15" id="KW-0378">Hydrolase</keyword>
<dbReference type="GO" id="GO:0008239">
    <property type="term" value="F:dipeptidyl-peptidase activity"/>
    <property type="evidence" value="ECO:0007669"/>
    <property type="project" value="UniProtKB-UniRule"/>
</dbReference>
<evidence type="ECO:0000256" key="8">
    <source>
        <dbReference type="ARBA" id="ARBA00022670"/>
    </source>
</evidence>
<sequence length="722" mass="79407">MVHATAGIDTIRQQHQVAVDTPVRRLEVQAAWSDLTAQEKAYAHHFAKASWAGARACLQQVSEESPAIFQLLQMLFRAPAGNQQQHFLQQYAEAATAAASEADWRAFLAYAATFYGNLGNYLSFGDSKIVPAVPRESLAKIVAARPATSDADKARIQAIWERVGPKMYSLGAGERELGFAPNGSSAYYSPGISKDEAELVGRYMKSAGVLAENTRVFKTASSPPTYELRIASASSSRADAVEFEGAQIVVVHGDFSEEMAVVAAELQQAQQHAANDTQRRMVAEYVRHFQGGDVEAHKASQRLWIADRGPVVETNIGFIETYRDPLGVRAEFEGLVAVVNKEMSAKFTALVDSAPRLLKTLPWPAEFEKDTFQRPDFTSLEVLAFAGTGVPAGINIPNYDDIRQSEGFKNVSLGNVLAAPEGQEPITFIPEQQQQQFRKLKGPAFELQVGAHELLGHGSGKLLSEDTRGKFNFDKGHLLNPFTGEPISSWYRPGETWDSTFGSISGAYEECRAECTGIFMSANPEVLAIFGHSGEAADEIMYTNWLIMARAGLCALEFYTPETKTWRQAHMQARYAILRVLLEASAKDESPGPRLLEIRPTTSKDASGQDAANLEVHLDKSKIRTVGMSAIGEFLGRLNIYKAMADVQTGGSMFRDKTSVDADWEAKRAIVLRQKRPRPLFVQPHTEMDTDGRVVVVEFEASHEGLITSFVTRYGATERLNP</sequence>
<proteinExistence type="inferred from homology"/>
<evidence type="ECO:0000256" key="16">
    <source>
        <dbReference type="PIRSR" id="PIRSR007828-1"/>
    </source>
</evidence>
<keyword evidence="6 15" id="KW-0031">Aminopeptidase</keyword>
<dbReference type="FunFam" id="3.30.540.30:FF:000001">
    <property type="entry name" value="Dipeptidyl peptidase 3"/>
    <property type="match status" value="1"/>
</dbReference>
<evidence type="ECO:0000256" key="15">
    <source>
        <dbReference type="PIRNR" id="PIRNR007828"/>
    </source>
</evidence>
<dbReference type="GO" id="GO:0004177">
    <property type="term" value="F:aminopeptidase activity"/>
    <property type="evidence" value="ECO:0007669"/>
    <property type="project" value="UniProtKB-KW"/>
</dbReference>
<comment type="cofactor">
    <cofactor evidence="15 17">
        <name>Zn(2+)</name>
        <dbReference type="ChEBI" id="CHEBI:29105"/>
    </cofactor>
    <text evidence="15 17">Binds 1 zinc ion per subunit.</text>
</comment>
<evidence type="ECO:0000256" key="6">
    <source>
        <dbReference type="ARBA" id="ARBA00022438"/>
    </source>
</evidence>
<dbReference type="GO" id="GO:0046872">
    <property type="term" value="F:metal ion binding"/>
    <property type="evidence" value="ECO:0007669"/>
    <property type="project" value="UniProtKB-KW"/>
</dbReference>
<evidence type="ECO:0000256" key="13">
    <source>
        <dbReference type="ARBA" id="ARBA00031288"/>
    </source>
</evidence>
<dbReference type="InterPro" id="IPR039461">
    <property type="entry name" value="Peptidase_M49"/>
</dbReference>
<dbReference type="PIRSF" id="PIRSF007828">
    <property type="entry name" value="Dipeptidyl-peptidase_III"/>
    <property type="match status" value="1"/>
</dbReference>
<comment type="caution">
    <text evidence="18">The sequence shown here is derived from an EMBL/GenBank/DDBJ whole genome shotgun (WGS) entry which is preliminary data.</text>
</comment>
<evidence type="ECO:0000256" key="14">
    <source>
        <dbReference type="ARBA" id="ARBA00032119"/>
    </source>
</evidence>
<keyword evidence="8 15" id="KW-0645">Protease</keyword>
<evidence type="ECO:0000256" key="4">
    <source>
        <dbReference type="ARBA" id="ARBA00012063"/>
    </source>
</evidence>
<keyword evidence="19" id="KW-1185">Reference proteome</keyword>
<evidence type="ECO:0000256" key="9">
    <source>
        <dbReference type="ARBA" id="ARBA00022723"/>
    </source>
</evidence>
<dbReference type="FunFam" id="3.30.540.30:FF:000002">
    <property type="entry name" value="Dipeptidyl peptidase 3"/>
    <property type="match status" value="1"/>
</dbReference>
<feature type="binding site" evidence="17">
    <location>
        <position position="452"/>
    </location>
    <ligand>
        <name>Zn(2+)</name>
        <dbReference type="ChEBI" id="CHEBI:29105"/>
        <note>catalytic</note>
    </ligand>
</feature>
<dbReference type="Proteomes" id="UP001489004">
    <property type="component" value="Unassembled WGS sequence"/>
</dbReference>
<evidence type="ECO:0000256" key="2">
    <source>
        <dbReference type="ARBA" id="ARBA00004496"/>
    </source>
</evidence>
<comment type="catalytic activity">
    <reaction evidence="1 15">
        <text>Release of an N-terminal dipeptide from a peptide comprising four or more residues, with broad specificity. Also acts on dipeptidyl 2-naphthylamides.</text>
        <dbReference type="EC" id="3.4.14.4"/>
    </reaction>
</comment>
<evidence type="ECO:0000313" key="19">
    <source>
        <dbReference type="Proteomes" id="UP001489004"/>
    </source>
</evidence>
<name>A0AAW1Q1K8_9CHLO</name>
<dbReference type="Gene3D" id="3.30.540.30">
    <property type="match status" value="3"/>
</dbReference>
<evidence type="ECO:0000256" key="7">
    <source>
        <dbReference type="ARBA" id="ARBA00022490"/>
    </source>
</evidence>
<keyword evidence="12 15" id="KW-0482">Metalloprotease</keyword>
<keyword evidence="9 15" id="KW-0479">Metal-binding</keyword>
<keyword evidence="11 15" id="KW-0862">Zinc</keyword>
<dbReference type="GO" id="GO:0006508">
    <property type="term" value="P:proteolysis"/>
    <property type="evidence" value="ECO:0007669"/>
    <property type="project" value="UniProtKB-KW"/>
</dbReference>
<evidence type="ECO:0000256" key="3">
    <source>
        <dbReference type="ARBA" id="ARBA00010200"/>
    </source>
</evidence>
<feature type="binding site" evidence="17">
    <location>
        <position position="510"/>
    </location>
    <ligand>
        <name>Zn(2+)</name>
        <dbReference type="ChEBI" id="CHEBI:29105"/>
        <note>catalytic</note>
    </ligand>
</feature>